<keyword evidence="3" id="KW-1185">Reference proteome</keyword>
<dbReference type="InParanoid" id="A0A1B7MM57"/>
<feature type="non-terminal residue" evidence="2">
    <location>
        <position position="1"/>
    </location>
</feature>
<evidence type="ECO:0000313" key="2">
    <source>
        <dbReference type="EMBL" id="OAX33686.1"/>
    </source>
</evidence>
<dbReference type="AlphaFoldDB" id="A0A1B7MM57"/>
<accession>A0A1B7MM57</accession>
<keyword evidence="1" id="KW-0812">Transmembrane</keyword>
<dbReference type="OrthoDB" id="2688570at2759"/>
<feature type="transmembrane region" description="Helical" evidence="1">
    <location>
        <begin position="36"/>
        <end position="54"/>
    </location>
</feature>
<gene>
    <name evidence="2" type="ORF">K503DRAFT_700013</name>
</gene>
<protein>
    <submittedName>
        <fullName evidence="2">Uncharacterized protein</fullName>
    </submittedName>
</protein>
<evidence type="ECO:0000256" key="1">
    <source>
        <dbReference type="SAM" id="Phobius"/>
    </source>
</evidence>
<dbReference type="Proteomes" id="UP000092154">
    <property type="component" value="Unassembled WGS sequence"/>
</dbReference>
<evidence type="ECO:0000313" key="3">
    <source>
        <dbReference type="Proteomes" id="UP000092154"/>
    </source>
</evidence>
<organism evidence="2 3">
    <name type="scientific">Rhizopogon vinicolor AM-OR11-026</name>
    <dbReference type="NCBI Taxonomy" id="1314800"/>
    <lineage>
        <taxon>Eukaryota</taxon>
        <taxon>Fungi</taxon>
        <taxon>Dikarya</taxon>
        <taxon>Basidiomycota</taxon>
        <taxon>Agaricomycotina</taxon>
        <taxon>Agaricomycetes</taxon>
        <taxon>Agaricomycetidae</taxon>
        <taxon>Boletales</taxon>
        <taxon>Suillineae</taxon>
        <taxon>Rhizopogonaceae</taxon>
        <taxon>Rhizopogon</taxon>
    </lineage>
</organism>
<keyword evidence="1" id="KW-1133">Transmembrane helix</keyword>
<proteinExistence type="predicted"/>
<dbReference type="EMBL" id="KV448724">
    <property type="protein sequence ID" value="OAX33686.1"/>
    <property type="molecule type" value="Genomic_DNA"/>
</dbReference>
<dbReference type="STRING" id="1314800.A0A1B7MM57"/>
<reference evidence="2 3" key="1">
    <citation type="submission" date="2016-06" db="EMBL/GenBank/DDBJ databases">
        <title>Comparative genomics of the ectomycorrhizal sister species Rhizopogon vinicolor and Rhizopogon vesiculosus (Basidiomycota: Boletales) reveals a divergence of the mating type B locus.</title>
        <authorList>
            <consortium name="DOE Joint Genome Institute"/>
            <person name="Mujic A.B."/>
            <person name="Kuo A."/>
            <person name="Tritt A."/>
            <person name="Lipzen A."/>
            <person name="Chen C."/>
            <person name="Johnson J."/>
            <person name="Sharma A."/>
            <person name="Barry K."/>
            <person name="Grigoriev I.V."/>
            <person name="Spatafora J.W."/>
        </authorList>
    </citation>
    <scope>NUCLEOTIDE SEQUENCE [LARGE SCALE GENOMIC DNA]</scope>
    <source>
        <strain evidence="2 3">AM-OR11-026</strain>
    </source>
</reference>
<sequence>VQARPVAIISVSYMAFMDIVFLFPTTPQTNVASIDYTVVVLGGILFLSVVWYYFPVYGGVVRRPSAECWETE</sequence>
<name>A0A1B7MM57_9AGAM</name>
<feature type="transmembrane region" description="Helical" evidence="1">
    <location>
        <begin position="6"/>
        <end position="24"/>
    </location>
</feature>
<keyword evidence="1" id="KW-0472">Membrane</keyword>